<dbReference type="EMBL" id="CM001879">
    <property type="protein sequence ID" value="EOX95146.1"/>
    <property type="molecule type" value="Genomic_DNA"/>
</dbReference>
<dbReference type="GO" id="GO:0004650">
    <property type="term" value="F:polygalacturonase activity"/>
    <property type="evidence" value="ECO:0007669"/>
    <property type="project" value="UniProtKB-EC"/>
</dbReference>
<evidence type="ECO:0000256" key="3">
    <source>
        <dbReference type="ARBA" id="ARBA00012736"/>
    </source>
</evidence>
<evidence type="ECO:0000256" key="8">
    <source>
        <dbReference type="ARBA" id="ARBA00023316"/>
    </source>
</evidence>
<dbReference type="Pfam" id="PF00295">
    <property type="entry name" value="Glyco_hydro_28"/>
    <property type="match status" value="1"/>
</dbReference>
<dbReference type="GO" id="GO:0071555">
    <property type="term" value="P:cell wall organization"/>
    <property type="evidence" value="ECO:0007669"/>
    <property type="project" value="UniProtKB-KW"/>
</dbReference>
<comment type="function">
    <text evidence="10">May function in the depolymerization of the pectin in its walls during pollen tube elongation, or in that of the pistil during pollination.</text>
</comment>
<dbReference type="FunCoup" id="A0A061DSW2">
    <property type="interactions" value="65"/>
</dbReference>
<dbReference type="HOGENOM" id="CLU_016031_2_2_1"/>
<dbReference type="AlphaFoldDB" id="A0A061DSW2"/>
<evidence type="ECO:0000313" key="16">
    <source>
        <dbReference type="Proteomes" id="UP000026915"/>
    </source>
</evidence>
<evidence type="ECO:0000313" key="15">
    <source>
        <dbReference type="EMBL" id="EOX95146.1"/>
    </source>
</evidence>
<reference evidence="15 16" key="1">
    <citation type="journal article" date="2013" name="Genome Biol.">
        <title>The genome sequence of the most widely cultivated cacao type and its use to identify candidate genes regulating pod color.</title>
        <authorList>
            <person name="Motamayor J.C."/>
            <person name="Mockaitis K."/>
            <person name="Schmutz J."/>
            <person name="Haiminen N."/>
            <person name="Iii D.L."/>
            <person name="Cornejo O."/>
            <person name="Findley S.D."/>
            <person name="Zheng P."/>
            <person name="Utro F."/>
            <person name="Royaert S."/>
            <person name="Saski C."/>
            <person name="Jenkins J."/>
            <person name="Podicheti R."/>
            <person name="Zhao M."/>
            <person name="Scheffler B.E."/>
            <person name="Stack J.C."/>
            <person name="Feltus F.A."/>
            <person name="Mustiga G.M."/>
            <person name="Amores F."/>
            <person name="Phillips W."/>
            <person name="Marelli J.P."/>
            <person name="May G.D."/>
            <person name="Shapiro H."/>
            <person name="Ma J."/>
            <person name="Bustamante C.D."/>
            <person name="Schnell R.J."/>
            <person name="Main D."/>
            <person name="Gilbert D."/>
            <person name="Parida L."/>
            <person name="Kuhn D.N."/>
        </authorList>
    </citation>
    <scope>NUCLEOTIDE SEQUENCE [LARGE SCALE GENOMIC DNA]</scope>
    <source>
        <strain evidence="16">cv. Matina 1-6</strain>
    </source>
</reference>
<evidence type="ECO:0000256" key="7">
    <source>
        <dbReference type="ARBA" id="ARBA00023295"/>
    </source>
</evidence>
<organism evidence="15 16">
    <name type="scientific">Theobroma cacao</name>
    <name type="common">Cacao</name>
    <name type="synonym">Cocoa</name>
    <dbReference type="NCBI Taxonomy" id="3641"/>
    <lineage>
        <taxon>Eukaryota</taxon>
        <taxon>Viridiplantae</taxon>
        <taxon>Streptophyta</taxon>
        <taxon>Embryophyta</taxon>
        <taxon>Tracheophyta</taxon>
        <taxon>Spermatophyta</taxon>
        <taxon>Magnoliopsida</taxon>
        <taxon>eudicotyledons</taxon>
        <taxon>Gunneridae</taxon>
        <taxon>Pentapetalae</taxon>
        <taxon>rosids</taxon>
        <taxon>malvids</taxon>
        <taxon>Malvales</taxon>
        <taxon>Malvaceae</taxon>
        <taxon>Byttnerioideae</taxon>
        <taxon>Theobroma</taxon>
    </lineage>
</organism>
<dbReference type="PROSITE" id="PS00502">
    <property type="entry name" value="POLYGALACTURONASE"/>
    <property type="match status" value="1"/>
</dbReference>
<evidence type="ECO:0000256" key="5">
    <source>
        <dbReference type="ARBA" id="ARBA00022525"/>
    </source>
</evidence>
<dbReference type="EC" id="3.2.1.15" evidence="3"/>
<keyword evidence="7 13" id="KW-0326">Glycosidase</keyword>
<comment type="similarity">
    <text evidence="2 13">Belongs to the glycosyl hydrolase 28 family.</text>
</comment>
<dbReference type="FunFam" id="2.160.20.10:FF:000004">
    <property type="entry name" value="Pectin lyase-like superfamily protein"/>
    <property type="match status" value="1"/>
</dbReference>
<evidence type="ECO:0000256" key="1">
    <source>
        <dbReference type="ARBA" id="ARBA00004191"/>
    </source>
</evidence>
<dbReference type="InterPro" id="IPR011050">
    <property type="entry name" value="Pectin_lyase_fold/virulence"/>
</dbReference>
<accession>A0A061DSW2</accession>
<evidence type="ECO:0000256" key="13">
    <source>
        <dbReference type="RuleBase" id="RU361169"/>
    </source>
</evidence>
<protein>
    <recommendedName>
        <fullName evidence="11">Polygalacturonase</fullName>
        <ecNumber evidence="3">3.2.1.15</ecNumber>
    </recommendedName>
</protein>
<dbReference type="InParanoid" id="A0A061DSW2"/>
<evidence type="ECO:0000256" key="10">
    <source>
        <dbReference type="ARBA" id="ARBA00060133"/>
    </source>
</evidence>
<evidence type="ECO:0000256" key="14">
    <source>
        <dbReference type="SAM" id="SignalP"/>
    </source>
</evidence>
<evidence type="ECO:0000256" key="4">
    <source>
        <dbReference type="ARBA" id="ARBA00022512"/>
    </source>
</evidence>
<dbReference type="GO" id="GO:0005975">
    <property type="term" value="P:carbohydrate metabolic process"/>
    <property type="evidence" value="ECO:0007669"/>
    <property type="project" value="InterPro"/>
</dbReference>
<evidence type="ECO:0000256" key="6">
    <source>
        <dbReference type="ARBA" id="ARBA00022801"/>
    </source>
</evidence>
<keyword evidence="5" id="KW-0964">Secreted</keyword>
<feature type="active site" evidence="12">
    <location>
        <position position="268"/>
    </location>
</feature>
<keyword evidence="16" id="KW-1185">Reference proteome</keyword>
<name>A0A061DSW2_THECC</name>
<dbReference type="Proteomes" id="UP000026915">
    <property type="component" value="Chromosome 1"/>
</dbReference>
<feature type="chain" id="PRO_5001596504" description="Polygalacturonase" evidence="14">
    <location>
        <begin position="27"/>
        <end position="424"/>
    </location>
</feature>
<keyword evidence="8" id="KW-0961">Cell wall biogenesis/degradation</keyword>
<keyword evidence="4" id="KW-0134">Cell wall</keyword>
<dbReference type="STRING" id="3641.A0A061DSW2"/>
<gene>
    <name evidence="15" type="ORF">TCM_004700</name>
</gene>
<comment type="catalytic activity">
    <reaction evidence="9">
        <text>(1,4-alpha-D-galacturonosyl)n+m + H2O = (1,4-alpha-D-galacturonosyl)n + (1,4-alpha-D-galacturonosyl)m.</text>
        <dbReference type="EC" id="3.2.1.15"/>
    </reaction>
</comment>
<dbReference type="InterPro" id="IPR006626">
    <property type="entry name" value="PbH1"/>
</dbReference>
<evidence type="ECO:0000256" key="9">
    <source>
        <dbReference type="ARBA" id="ARBA00034074"/>
    </source>
</evidence>
<dbReference type="Gramene" id="EOX95146">
    <property type="protein sequence ID" value="EOX95146"/>
    <property type="gene ID" value="TCM_004700"/>
</dbReference>
<feature type="signal peptide" evidence="14">
    <location>
        <begin position="1"/>
        <end position="26"/>
    </location>
</feature>
<comment type="subcellular location">
    <subcellularLocation>
        <location evidence="1">Secreted</location>
        <location evidence="1">Cell wall</location>
    </subcellularLocation>
</comment>
<dbReference type="OMA" id="FLNTWIQ"/>
<dbReference type="Gene3D" id="2.160.20.10">
    <property type="entry name" value="Single-stranded right-handed beta-helix, Pectin lyase-like"/>
    <property type="match status" value="1"/>
</dbReference>
<dbReference type="SMART" id="SM00710">
    <property type="entry name" value="PbH1"/>
    <property type="match status" value="4"/>
</dbReference>
<proteinExistence type="inferred from homology"/>
<keyword evidence="6 13" id="KW-0378">Hydrolase</keyword>
<dbReference type="eggNOG" id="ENOG502QV2R">
    <property type="taxonomic scope" value="Eukaryota"/>
</dbReference>
<keyword evidence="14" id="KW-0732">Signal</keyword>
<dbReference type="InterPro" id="IPR000743">
    <property type="entry name" value="Glyco_hydro_28"/>
</dbReference>
<sequence length="424" mass="44844">MAIAGRCKVKTVVLLGLALLSFVAEGAVPEVRRHGFRVRRNLADADADATVFDVMTYGAKADGKTDNFEPFVKAWKAACSASAPATLVIPRGTYLTGQVVFQGPCKSSNPVTVKIEGTIKATTDISEYPTAEWILFELIDGLIITGSGTIDGQGASVWGYNDCSHNSGCQLLPVSIKFHRVNNSVVNGISSVNAKSFHMFITRSANITVHDLNITAPAKSPNTDGIHISSSSFVNITNSNIGTGDDCISIGQGATNISISSVFCGPGHGISIGSLGKYKDEEDVSGIVVKNCTLSNTTNGVRIKTWPGSPPSQASSITFQDIVMDMVQNPIIIDQNYGSHKSAPSRVKVSDVHYKNIRGTSKSPVAVSLSCSSEVPCQGVQLVDIDLAYKSVRKSKRMQNSTLSASCLNVKVTSGGKQNPPACP</sequence>
<dbReference type="SUPFAM" id="SSF51126">
    <property type="entry name" value="Pectin lyase-like"/>
    <property type="match status" value="1"/>
</dbReference>
<evidence type="ECO:0000256" key="11">
    <source>
        <dbReference type="ARBA" id="ARBA00070098"/>
    </source>
</evidence>
<evidence type="ECO:0000256" key="12">
    <source>
        <dbReference type="PROSITE-ProRule" id="PRU10052"/>
    </source>
</evidence>
<dbReference type="InterPro" id="IPR012334">
    <property type="entry name" value="Pectin_lyas_fold"/>
</dbReference>
<evidence type="ECO:0000256" key="2">
    <source>
        <dbReference type="ARBA" id="ARBA00008834"/>
    </source>
</evidence>
<dbReference type="PANTHER" id="PTHR31375">
    <property type="match status" value="1"/>
</dbReference>